<dbReference type="GO" id="GO:0016020">
    <property type="term" value="C:membrane"/>
    <property type="evidence" value="ECO:0007669"/>
    <property type="project" value="UniProtKB-SubCell"/>
</dbReference>
<keyword evidence="11" id="KW-1133">Transmembrane helix</keyword>
<evidence type="ECO:0000256" key="5">
    <source>
        <dbReference type="ARBA" id="ARBA00008797"/>
    </source>
</evidence>
<evidence type="ECO:0000256" key="12">
    <source>
        <dbReference type="ARBA" id="ARBA00023128"/>
    </source>
</evidence>
<protein>
    <recommendedName>
        <fullName evidence="17">Protein JTB</fullName>
    </recommendedName>
</protein>
<feature type="domain" description="Methyltransferase" evidence="18">
    <location>
        <begin position="525"/>
        <end position="647"/>
    </location>
</feature>
<dbReference type="InterPro" id="IPR036282">
    <property type="entry name" value="Glutathione-S-Trfase_C_sf"/>
</dbReference>
<comment type="similarity">
    <text evidence="5">Belongs to the GSTCD family.</text>
</comment>
<keyword evidence="14" id="KW-0206">Cytoskeleton</keyword>
<dbReference type="InterPro" id="IPR008657">
    <property type="entry name" value="JTB"/>
</dbReference>
<comment type="similarity">
    <text evidence="16">Belongs to the JTB family.</text>
</comment>
<dbReference type="STRING" id="30069.A0A182YM86"/>
<evidence type="ECO:0000313" key="19">
    <source>
        <dbReference type="EnsemblMetazoa" id="ASTEI09572-PA"/>
    </source>
</evidence>
<dbReference type="SUPFAM" id="SSF53335">
    <property type="entry name" value="S-adenosyl-L-methionine-dependent methyltransferases"/>
    <property type="match status" value="1"/>
</dbReference>
<dbReference type="VEuPathDB" id="VectorBase:ASTEI20_043953"/>
<dbReference type="CDD" id="cd02440">
    <property type="entry name" value="AdoMet_MTases"/>
    <property type="match status" value="1"/>
</dbReference>
<dbReference type="EnsemblMetazoa" id="ASTEI09572-RA">
    <property type="protein sequence ID" value="ASTEI09572-PA"/>
    <property type="gene ID" value="ASTEI09572"/>
</dbReference>
<reference evidence="19" key="2">
    <citation type="submission" date="2020-05" db="UniProtKB">
        <authorList>
            <consortium name="EnsemblMetazoa"/>
        </authorList>
    </citation>
    <scope>IDENTIFICATION</scope>
    <source>
        <strain evidence="19">Indian</strain>
    </source>
</reference>
<keyword evidence="10" id="KW-0498">Mitosis</keyword>
<comment type="subcellular location">
    <subcellularLocation>
        <location evidence="3">Cytoplasm</location>
        <location evidence="3">Cytoskeleton</location>
        <location evidence="3">Microtubule organizing center</location>
        <location evidence="3">Centrosome</location>
    </subcellularLocation>
    <subcellularLocation>
        <location evidence="2">Cytoplasm</location>
        <location evidence="2">Cytoskeleton</location>
        <location evidence="2">Spindle</location>
    </subcellularLocation>
    <subcellularLocation>
        <location evidence="4">Membrane</location>
        <topology evidence="4">Single-pass type I membrane protein</topology>
    </subcellularLocation>
    <subcellularLocation>
        <location evidence="1">Mitochondrion</location>
    </subcellularLocation>
</comment>
<evidence type="ECO:0000256" key="8">
    <source>
        <dbReference type="ARBA" id="ARBA00022692"/>
    </source>
</evidence>
<keyword evidence="7" id="KW-0132">Cell division</keyword>
<accession>A0A182YM86</accession>
<dbReference type="FunFam" id="3.40.50.150:FF:000725">
    <property type="entry name" value="Glutathione S-transferase, C-terminal domain-containing"/>
    <property type="match status" value="1"/>
</dbReference>
<proteinExistence type="inferred from homology"/>
<reference evidence="20" key="1">
    <citation type="journal article" date="2014" name="Genome Biol.">
        <title>Genome analysis of a major urban malaria vector mosquito, Anopheles stephensi.</title>
        <authorList>
            <person name="Jiang X."/>
            <person name="Peery A."/>
            <person name="Hall A.B."/>
            <person name="Sharma A."/>
            <person name="Chen X.G."/>
            <person name="Waterhouse R.M."/>
            <person name="Komissarov A."/>
            <person name="Riehle M.M."/>
            <person name="Shouche Y."/>
            <person name="Sharakhova M.V."/>
            <person name="Lawson D."/>
            <person name="Pakpour N."/>
            <person name="Arensburger P."/>
            <person name="Davidson V.L."/>
            <person name="Eiglmeier K."/>
            <person name="Emrich S."/>
            <person name="George P."/>
            <person name="Kennedy R.C."/>
            <person name="Mane S.P."/>
            <person name="Maslen G."/>
            <person name="Oringanje C."/>
            <person name="Qi Y."/>
            <person name="Settlage R."/>
            <person name="Tojo M."/>
            <person name="Tubio J.M."/>
            <person name="Unger M.F."/>
            <person name="Wang B."/>
            <person name="Vernick K.D."/>
            <person name="Ribeiro J.M."/>
            <person name="James A.A."/>
            <person name="Michel K."/>
            <person name="Riehle M.A."/>
            <person name="Luckhart S."/>
            <person name="Sharakhov I.V."/>
            <person name="Tu Z."/>
        </authorList>
    </citation>
    <scope>NUCLEOTIDE SEQUENCE [LARGE SCALE GENOMIC DNA]</scope>
    <source>
        <strain evidence="20">Indian</strain>
    </source>
</reference>
<evidence type="ECO:0000256" key="4">
    <source>
        <dbReference type="ARBA" id="ARBA00004479"/>
    </source>
</evidence>
<dbReference type="Pfam" id="PF13679">
    <property type="entry name" value="Methyltransf_32"/>
    <property type="match status" value="1"/>
</dbReference>
<evidence type="ECO:0000313" key="20">
    <source>
        <dbReference type="Proteomes" id="UP000076408"/>
    </source>
</evidence>
<dbReference type="VEuPathDB" id="VectorBase:ASTE016165"/>
<dbReference type="SUPFAM" id="SSF47616">
    <property type="entry name" value="GST C-terminal domain-like"/>
    <property type="match status" value="1"/>
</dbReference>
<evidence type="ECO:0000259" key="18">
    <source>
        <dbReference type="Pfam" id="PF13679"/>
    </source>
</evidence>
<keyword evidence="9" id="KW-0732">Signal</keyword>
<dbReference type="PANTHER" id="PTHR13369">
    <property type="match status" value="1"/>
</dbReference>
<keyword evidence="13" id="KW-0472">Membrane</keyword>
<evidence type="ECO:0000256" key="10">
    <source>
        <dbReference type="ARBA" id="ARBA00022776"/>
    </source>
</evidence>
<keyword evidence="20" id="KW-1185">Reference proteome</keyword>
<keyword evidence="6" id="KW-0963">Cytoplasm</keyword>
<evidence type="ECO:0000256" key="1">
    <source>
        <dbReference type="ARBA" id="ARBA00004173"/>
    </source>
</evidence>
<evidence type="ECO:0000256" key="13">
    <source>
        <dbReference type="ARBA" id="ARBA00023136"/>
    </source>
</evidence>
<evidence type="ECO:0000256" key="17">
    <source>
        <dbReference type="ARBA" id="ARBA00068227"/>
    </source>
</evidence>
<evidence type="ECO:0000256" key="16">
    <source>
        <dbReference type="ARBA" id="ARBA00060886"/>
    </source>
</evidence>
<dbReference type="Proteomes" id="UP000076408">
    <property type="component" value="Unassembled WGS sequence"/>
</dbReference>
<evidence type="ECO:0000256" key="2">
    <source>
        <dbReference type="ARBA" id="ARBA00004186"/>
    </source>
</evidence>
<dbReference type="OMA" id="FCQLPSI"/>
<evidence type="ECO:0000256" key="9">
    <source>
        <dbReference type="ARBA" id="ARBA00022729"/>
    </source>
</evidence>
<dbReference type="InterPro" id="IPR025714">
    <property type="entry name" value="Methyltranfer_dom"/>
</dbReference>
<dbReference type="PANTHER" id="PTHR13369:SF0">
    <property type="entry name" value="GLUTATHIONE S-TRANSFERASE C-TERMINAL DOMAIN-CONTAINING PROTEIN"/>
    <property type="match status" value="1"/>
</dbReference>
<evidence type="ECO:0000256" key="15">
    <source>
        <dbReference type="ARBA" id="ARBA00023306"/>
    </source>
</evidence>
<dbReference type="GO" id="GO:0005813">
    <property type="term" value="C:centrosome"/>
    <property type="evidence" value="ECO:0007669"/>
    <property type="project" value="UniProtKB-SubCell"/>
</dbReference>
<dbReference type="FunFam" id="3.30.720.220:FF:000001">
    <property type="entry name" value="Jumping translocation breakpoint"/>
    <property type="match status" value="1"/>
</dbReference>
<evidence type="ECO:0000256" key="11">
    <source>
        <dbReference type="ARBA" id="ARBA00022989"/>
    </source>
</evidence>
<dbReference type="Gene3D" id="3.30.720.220">
    <property type="match status" value="1"/>
</dbReference>
<evidence type="ECO:0000256" key="6">
    <source>
        <dbReference type="ARBA" id="ARBA00022490"/>
    </source>
</evidence>
<evidence type="ECO:0000256" key="7">
    <source>
        <dbReference type="ARBA" id="ARBA00022618"/>
    </source>
</evidence>
<dbReference type="GO" id="GO:0005739">
    <property type="term" value="C:mitochondrion"/>
    <property type="evidence" value="ECO:0007669"/>
    <property type="project" value="UniProtKB-SubCell"/>
</dbReference>
<dbReference type="GO" id="GO:0005819">
    <property type="term" value="C:spindle"/>
    <property type="evidence" value="ECO:0007669"/>
    <property type="project" value="UniProtKB-SubCell"/>
</dbReference>
<organism evidence="19 20">
    <name type="scientific">Anopheles stephensi</name>
    <name type="common">Indo-Pakistan malaria mosquito</name>
    <dbReference type="NCBI Taxonomy" id="30069"/>
    <lineage>
        <taxon>Eukaryota</taxon>
        <taxon>Metazoa</taxon>
        <taxon>Ecdysozoa</taxon>
        <taxon>Arthropoda</taxon>
        <taxon>Hexapoda</taxon>
        <taxon>Insecta</taxon>
        <taxon>Pterygota</taxon>
        <taxon>Neoptera</taxon>
        <taxon>Endopterygota</taxon>
        <taxon>Diptera</taxon>
        <taxon>Nematocera</taxon>
        <taxon>Culicoidea</taxon>
        <taxon>Culicidae</taxon>
        <taxon>Anophelinae</taxon>
        <taxon>Anopheles</taxon>
    </lineage>
</organism>
<dbReference type="AlphaFoldDB" id="A0A182YM86"/>
<dbReference type="VEuPathDB" id="VectorBase:ASTEI09572"/>
<dbReference type="InterPro" id="IPR029063">
    <property type="entry name" value="SAM-dependent_MTases_sf"/>
</dbReference>
<dbReference type="Gene3D" id="3.40.50.150">
    <property type="entry name" value="Vaccinia Virus protein VP39"/>
    <property type="match status" value="1"/>
</dbReference>
<dbReference type="GO" id="GO:0051301">
    <property type="term" value="P:cell division"/>
    <property type="evidence" value="ECO:0007669"/>
    <property type="project" value="UniProtKB-KW"/>
</dbReference>
<evidence type="ECO:0000256" key="3">
    <source>
        <dbReference type="ARBA" id="ARBA00004300"/>
    </source>
</evidence>
<dbReference type="Pfam" id="PF05439">
    <property type="entry name" value="JTB"/>
    <property type="match status" value="1"/>
</dbReference>
<keyword evidence="12" id="KW-0496">Mitochondrion</keyword>
<sequence>MIENLSKKRMVFGISCLILLTIVVLIIESKWMKAGSRRQEFVIENNSTCWQRETYEVIKDCHPCTAFEIASKSQGVCVHTHNKEVLKCIGGEIVTRSCDRVAWLDERHYWSFQISLSIVGTLSAAISFLRQKTLNRRTMLKIQRELAPGSVDDSLHHLDVPLETFVVLALYRYLEINPSNVVVHFVQCKATSNVLRVVVPRSTIRGDQSVNFIDATNTVPNDEHPALFCQLPSISIERINTIVSGLCGVCRRLTKEHIATVSATSEGLLGFKGNTLVAPADASLWTKFCEVDIIRCVEDLLTLEPVASSLPHELGQFESHLLQPLKSHNIYKLINLVNNVRISSDEEHQKLVGVDQRFDFHANHKFAEGYEKTLADLILFICFDVIERRLSKDFFRKKFPNTMEWLERVDKDDDGQLKRVCNEVMPHRDGQPSPLPWSSLAELQITIPKEFSLYKSDTKKLNLKGDQILTTNQAEVVDILRKVSRIPTDIGSTENDWEANLFSWDTVPMDARPEGGKLPPARILRKRHQLESLVNEVMQLANDGSIIVDFCSGTGHLGILLAYLLPGCKIYLLENKEESQQRAMERVERLALRNVVFFQCNLDYFTARFDIGVSLHACGVATDIVLEKCFAQRAHFVSCPCCYGKLYNLEQVTYPRSSLFQRSELLLREYFCIAHCADQTHDLASDRTNVAKAHQGFYCMDVIDRDRALRAEELGYVVLRKRLKDETCTPKNRLLVGIYGGGI</sequence>
<evidence type="ECO:0000256" key="14">
    <source>
        <dbReference type="ARBA" id="ARBA00023212"/>
    </source>
</evidence>
<name>A0A182YM86_ANOST</name>
<keyword evidence="8" id="KW-0812">Transmembrane</keyword>
<keyword evidence="15" id="KW-0131">Cell cycle</keyword>